<evidence type="ECO:0000256" key="1">
    <source>
        <dbReference type="SAM" id="MobiDB-lite"/>
    </source>
</evidence>
<proteinExistence type="predicted"/>
<feature type="region of interest" description="Disordered" evidence="1">
    <location>
        <begin position="58"/>
        <end position="95"/>
    </location>
</feature>
<evidence type="ECO:0000313" key="2">
    <source>
        <dbReference type="EMBL" id="MDZ7278674.1"/>
    </source>
</evidence>
<dbReference type="Proteomes" id="UP001288620">
    <property type="component" value="Unassembled WGS sequence"/>
</dbReference>
<name>A0ABU5LFE9_9GAMM</name>
<gene>
    <name evidence="2" type="ORF">N4G40_10370</name>
</gene>
<comment type="caution">
    <text evidence="2">The sequence shown here is derived from an EMBL/GenBank/DDBJ whole genome shotgun (WGS) entry which is preliminary data.</text>
</comment>
<protein>
    <submittedName>
        <fullName evidence="2">Uncharacterized protein</fullName>
    </submittedName>
</protein>
<keyword evidence="3" id="KW-1185">Reference proteome</keyword>
<dbReference type="EMBL" id="JAOBTT010000001">
    <property type="protein sequence ID" value="MDZ7278674.1"/>
    <property type="molecule type" value="Genomic_DNA"/>
</dbReference>
<organism evidence="2 3">
    <name type="scientific">Pantoea eucrina</name>
    <dbReference type="NCBI Taxonomy" id="472693"/>
    <lineage>
        <taxon>Bacteria</taxon>
        <taxon>Pseudomonadati</taxon>
        <taxon>Pseudomonadota</taxon>
        <taxon>Gammaproteobacteria</taxon>
        <taxon>Enterobacterales</taxon>
        <taxon>Erwiniaceae</taxon>
        <taxon>Pantoea</taxon>
    </lineage>
</organism>
<dbReference type="RefSeq" id="WP_322542623.1">
    <property type="nucleotide sequence ID" value="NZ_JAOBTT010000001.1"/>
</dbReference>
<feature type="compositionally biased region" description="Polar residues" evidence="1">
    <location>
        <begin position="82"/>
        <end position="95"/>
    </location>
</feature>
<evidence type="ECO:0000313" key="3">
    <source>
        <dbReference type="Proteomes" id="UP001288620"/>
    </source>
</evidence>
<sequence>MNQDEKQKLIDEIIGEATLALLERAGPVNTSALIEQLNAMHTQASDETQRGAISAAIKEVHHSLSSGQKTREKQGGGDNVHQLFSHSPQTDGRKH</sequence>
<accession>A0ABU5LFE9</accession>
<reference evidence="3" key="1">
    <citation type="submission" date="2023-07" db="EMBL/GenBank/DDBJ databases">
        <title>Structural and functional analysis of rice phyllospheric bacteria for their antimicrobial properties and defense elicitation against blast disease.</title>
        <authorList>
            <person name="Sahu K.P."/>
            <person name="Asharani P."/>
            <person name="Kumar M."/>
            <person name="Reddy B."/>
            <person name="Kumar A."/>
        </authorList>
    </citation>
    <scope>NUCLEOTIDE SEQUENCE [LARGE SCALE GENOMIC DNA]</scope>
    <source>
        <strain evidence="3">OsEp_Plm_30P10</strain>
    </source>
</reference>